<dbReference type="RefSeq" id="WP_188616957.1">
    <property type="nucleotide sequence ID" value="NZ_BMLV01000002.1"/>
</dbReference>
<proteinExistence type="predicted"/>
<dbReference type="EMBL" id="BMLV01000002">
    <property type="protein sequence ID" value="GGP03004.1"/>
    <property type="molecule type" value="Genomic_DNA"/>
</dbReference>
<organism evidence="1 2">
    <name type="scientific">Cloacibacterium rupense</name>
    <dbReference type="NCBI Taxonomy" id="517423"/>
    <lineage>
        <taxon>Bacteria</taxon>
        <taxon>Pseudomonadati</taxon>
        <taxon>Bacteroidota</taxon>
        <taxon>Flavobacteriia</taxon>
        <taxon>Flavobacteriales</taxon>
        <taxon>Weeksellaceae</taxon>
    </lineage>
</organism>
<gene>
    <name evidence="1" type="ORF">GCM10010992_09670</name>
</gene>
<name>A0ABQ2NI06_9FLAO</name>
<dbReference type="PROSITE" id="PS51257">
    <property type="entry name" value="PROKAR_LIPOPROTEIN"/>
    <property type="match status" value="1"/>
</dbReference>
<evidence type="ECO:0000313" key="1">
    <source>
        <dbReference type="EMBL" id="GGP03004.1"/>
    </source>
</evidence>
<comment type="caution">
    <text evidence="1">The sequence shown here is derived from an EMBL/GenBank/DDBJ whole genome shotgun (WGS) entry which is preliminary data.</text>
</comment>
<accession>A0ABQ2NI06</accession>
<reference evidence="2" key="1">
    <citation type="journal article" date="2019" name="Int. J. Syst. Evol. Microbiol.">
        <title>The Global Catalogue of Microorganisms (GCM) 10K type strain sequencing project: providing services to taxonomists for standard genome sequencing and annotation.</title>
        <authorList>
            <consortium name="The Broad Institute Genomics Platform"/>
            <consortium name="The Broad Institute Genome Sequencing Center for Infectious Disease"/>
            <person name="Wu L."/>
            <person name="Ma J."/>
        </authorList>
    </citation>
    <scope>NUCLEOTIDE SEQUENCE [LARGE SCALE GENOMIC DNA]</scope>
    <source>
        <strain evidence="2">CGMCC 1.7656</strain>
    </source>
</reference>
<protein>
    <recommendedName>
        <fullName evidence="3">Lipoprotein</fullName>
    </recommendedName>
</protein>
<evidence type="ECO:0008006" key="3">
    <source>
        <dbReference type="Google" id="ProtNLM"/>
    </source>
</evidence>
<dbReference type="Proteomes" id="UP000620064">
    <property type="component" value="Unassembled WGS sequence"/>
</dbReference>
<sequence>MRINKNLIFWFFTLAIGFLSCKKEETISDLEKLRKATNSSIVDSAQAIASITQQKLQELYDISALYTSGNKNTALDSLNYKQIQGYFLTNDSTNVNSLLQELDSLNVRYVKIKNVEISSKIEGEDTLDFADYTVEYKNNTQKTIAEFNKKSEYKLIKKPVKFKNEFKFYFVKIDVSEKDSISSGVTK</sequence>
<keyword evidence="2" id="KW-1185">Reference proteome</keyword>
<evidence type="ECO:0000313" key="2">
    <source>
        <dbReference type="Proteomes" id="UP000620064"/>
    </source>
</evidence>